<keyword evidence="1" id="KW-0812">Transmembrane</keyword>
<protein>
    <submittedName>
        <fullName evidence="2">Uncharacterized protein</fullName>
    </submittedName>
</protein>
<proteinExistence type="predicted"/>
<sequence length="233" mass="26512">MFLYILLLVPQAFLSPQKRVRFTLADSHPSPALEEAFGGRSNRRRLFDLTFRRRQLPENSESHFIHTSHVSRSSLCSKLISGCLIVLFRLCFTIFIWIWSRLSQLMTRWTRACSMATSFSDLISPSPTVATFARHLRLLGLASLAIFASCLFLAFLSLILGTLICLPVYFRETVVVSEQASHNAVDFLSPGQYQMQTHGETESNLEIKENHGDYPHTRACLWLIDRIAGFLQA</sequence>
<evidence type="ECO:0000313" key="2">
    <source>
        <dbReference type="EMBL" id="VEL35592.1"/>
    </source>
</evidence>
<dbReference type="Proteomes" id="UP000784294">
    <property type="component" value="Unassembled WGS sequence"/>
</dbReference>
<gene>
    <name evidence="2" type="ORF">PXEA_LOCUS29032</name>
</gene>
<name>A0A448XG02_9PLAT</name>
<keyword evidence="1" id="KW-0472">Membrane</keyword>
<reference evidence="2" key="1">
    <citation type="submission" date="2018-11" db="EMBL/GenBank/DDBJ databases">
        <authorList>
            <consortium name="Pathogen Informatics"/>
        </authorList>
    </citation>
    <scope>NUCLEOTIDE SEQUENCE</scope>
</reference>
<comment type="caution">
    <text evidence="2">The sequence shown here is derived from an EMBL/GenBank/DDBJ whole genome shotgun (WGS) entry which is preliminary data.</text>
</comment>
<evidence type="ECO:0000313" key="3">
    <source>
        <dbReference type="Proteomes" id="UP000784294"/>
    </source>
</evidence>
<accession>A0A448XG02</accession>
<keyword evidence="3" id="KW-1185">Reference proteome</keyword>
<dbReference type="EMBL" id="CAAALY010250176">
    <property type="protein sequence ID" value="VEL35592.1"/>
    <property type="molecule type" value="Genomic_DNA"/>
</dbReference>
<evidence type="ECO:0000256" key="1">
    <source>
        <dbReference type="SAM" id="Phobius"/>
    </source>
</evidence>
<organism evidence="2 3">
    <name type="scientific">Protopolystoma xenopodis</name>
    <dbReference type="NCBI Taxonomy" id="117903"/>
    <lineage>
        <taxon>Eukaryota</taxon>
        <taxon>Metazoa</taxon>
        <taxon>Spiralia</taxon>
        <taxon>Lophotrochozoa</taxon>
        <taxon>Platyhelminthes</taxon>
        <taxon>Monogenea</taxon>
        <taxon>Polyopisthocotylea</taxon>
        <taxon>Polystomatidea</taxon>
        <taxon>Polystomatidae</taxon>
        <taxon>Protopolystoma</taxon>
    </lineage>
</organism>
<keyword evidence="1" id="KW-1133">Transmembrane helix</keyword>
<feature type="transmembrane region" description="Helical" evidence="1">
    <location>
        <begin position="79"/>
        <end position="99"/>
    </location>
</feature>
<dbReference type="AlphaFoldDB" id="A0A448XG02"/>
<feature type="transmembrane region" description="Helical" evidence="1">
    <location>
        <begin position="144"/>
        <end position="170"/>
    </location>
</feature>